<keyword evidence="1" id="KW-1133">Transmembrane helix</keyword>
<dbReference type="Pfam" id="PF09851">
    <property type="entry name" value="SHOCT"/>
    <property type="match status" value="1"/>
</dbReference>
<dbReference type="Proteomes" id="UP000228775">
    <property type="component" value="Unassembled WGS sequence"/>
</dbReference>
<proteinExistence type="predicted"/>
<evidence type="ECO:0000259" key="2">
    <source>
        <dbReference type="Pfam" id="PF09851"/>
    </source>
</evidence>
<reference evidence="4" key="1">
    <citation type="submission" date="2017-09" db="EMBL/GenBank/DDBJ databases">
        <title>Depth-based differentiation of microbial function through sediment-hosted aquifers and enrichment of novel symbionts in the deep terrestrial subsurface.</title>
        <authorList>
            <person name="Probst A.J."/>
            <person name="Ladd B."/>
            <person name="Jarett J.K."/>
            <person name="Geller-Mcgrath D.E."/>
            <person name="Sieber C.M.K."/>
            <person name="Emerson J.B."/>
            <person name="Anantharaman K."/>
            <person name="Thomas B.C."/>
            <person name="Malmstrom R."/>
            <person name="Stieglmeier M."/>
            <person name="Klingl A."/>
            <person name="Woyke T."/>
            <person name="Ryan C.M."/>
            <person name="Banfield J.F."/>
        </authorList>
    </citation>
    <scope>NUCLEOTIDE SEQUENCE [LARGE SCALE GENOMIC DNA]</scope>
</reference>
<dbReference type="AlphaFoldDB" id="A0A2M7AWY2"/>
<keyword evidence="1" id="KW-0472">Membrane</keyword>
<name>A0A2M7AWY2_9BACT</name>
<sequence>MGYGGWGNMMGWGFGILGWFFMIIFWVLIILGVVALIRYLAHSGQSKEDKTPLDILKERYARGEINKKEFEEKKKELS</sequence>
<feature type="domain" description="SHOCT" evidence="2">
    <location>
        <begin position="51"/>
        <end position="77"/>
    </location>
</feature>
<feature type="transmembrane region" description="Helical" evidence="1">
    <location>
        <begin position="12"/>
        <end position="37"/>
    </location>
</feature>
<dbReference type="InterPro" id="IPR018649">
    <property type="entry name" value="SHOCT"/>
</dbReference>
<dbReference type="EMBL" id="PEVY01000055">
    <property type="protein sequence ID" value="PIU75096.1"/>
    <property type="molecule type" value="Genomic_DNA"/>
</dbReference>
<accession>A0A2M7AWY2</accession>
<protein>
    <submittedName>
        <fullName evidence="3">Electron transporter RnfE</fullName>
    </submittedName>
</protein>
<gene>
    <name evidence="3" type="ORF">COS76_02670</name>
</gene>
<evidence type="ECO:0000313" key="4">
    <source>
        <dbReference type="Proteomes" id="UP000228775"/>
    </source>
</evidence>
<evidence type="ECO:0000313" key="3">
    <source>
        <dbReference type="EMBL" id="PIU75096.1"/>
    </source>
</evidence>
<evidence type="ECO:0000256" key="1">
    <source>
        <dbReference type="SAM" id="Phobius"/>
    </source>
</evidence>
<comment type="caution">
    <text evidence="3">The sequence shown here is derived from an EMBL/GenBank/DDBJ whole genome shotgun (WGS) entry which is preliminary data.</text>
</comment>
<keyword evidence="1" id="KW-0812">Transmembrane</keyword>
<organism evidence="3 4">
    <name type="scientific">Candidatus Portnoybacteria bacterium CG06_land_8_20_14_3_00_39_12</name>
    <dbReference type="NCBI Taxonomy" id="1974809"/>
    <lineage>
        <taxon>Bacteria</taxon>
        <taxon>Candidatus Portnoyibacteriota</taxon>
    </lineage>
</organism>